<keyword evidence="2" id="KW-1185">Reference proteome</keyword>
<proteinExistence type="predicted"/>
<evidence type="ECO:0000313" key="2">
    <source>
        <dbReference type="Proteomes" id="UP000321691"/>
    </source>
</evidence>
<name>A0ABQ0WPH5_9LACO</name>
<evidence type="ECO:0000313" key="1">
    <source>
        <dbReference type="EMBL" id="GEO66976.1"/>
    </source>
</evidence>
<protein>
    <submittedName>
        <fullName evidence="1">Uncharacterized protein</fullName>
    </submittedName>
</protein>
<dbReference type="Proteomes" id="UP000321691">
    <property type="component" value="Unassembled WGS sequence"/>
</dbReference>
<comment type="caution">
    <text evidence="1">The sequence shown here is derived from an EMBL/GenBank/DDBJ whole genome shotgun (WGS) entry which is preliminary data.</text>
</comment>
<organism evidence="1 2">
    <name type="scientific">Levilactobacillus spicheri</name>
    <dbReference type="NCBI Taxonomy" id="216463"/>
    <lineage>
        <taxon>Bacteria</taxon>
        <taxon>Bacillati</taxon>
        <taxon>Bacillota</taxon>
        <taxon>Bacilli</taxon>
        <taxon>Lactobacillales</taxon>
        <taxon>Lactobacillaceae</taxon>
        <taxon>Levilactobacillus</taxon>
    </lineage>
</organism>
<dbReference type="EMBL" id="BJZI01000017">
    <property type="protein sequence ID" value="GEO66976.1"/>
    <property type="molecule type" value="Genomic_DNA"/>
</dbReference>
<reference evidence="1 2" key="1">
    <citation type="submission" date="2019-07" db="EMBL/GenBank/DDBJ databases">
        <title>Whole genome shotgun sequence of Lactobacillus spicheri NBRC 107155.</title>
        <authorList>
            <person name="Hosoyama A."/>
            <person name="Uohara A."/>
            <person name="Ohji S."/>
            <person name="Ichikawa N."/>
        </authorList>
    </citation>
    <scope>NUCLEOTIDE SEQUENCE [LARGE SCALE GENOMIC DNA]</scope>
    <source>
        <strain evidence="1 2">NBRC 107155</strain>
    </source>
</reference>
<accession>A0ABQ0WPH5</accession>
<sequence length="51" mass="5573">MVEAAACASGRPVDVNDKANIAKPAERYKLRFINLTSKSSFDTKISLPKGY</sequence>
<gene>
    <name evidence="1" type="ORF">LSP04_13950</name>
</gene>